<dbReference type="RefSeq" id="WP_171556557.1">
    <property type="nucleotide sequence ID" value="NZ_JABFCS010000001.1"/>
</dbReference>
<protein>
    <recommendedName>
        <fullName evidence="1">RiboL-PSP-HEPN domain-containing protein</fullName>
    </recommendedName>
</protein>
<reference evidence="2 3" key="2">
    <citation type="submission" date="2020-06" db="EMBL/GenBank/DDBJ databases">
        <title>Ramlibacter rhizophilus sp. nov., isolated from rhizosphere soil of national flower Mugunghwa from South Korea.</title>
        <authorList>
            <person name="Zheng-Fei Y."/>
            <person name="Huan T."/>
        </authorList>
    </citation>
    <scope>NUCLEOTIDE SEQUENCE [LARGE SCALE GENOMIC DNA]</scope>
    <source>
        <strain evidence="2 3">B156</strain>
    </source>
</reference>
<name>A0A849K0W2_9BURK</name>
<feature type="domain" description="RiboL-PSP-HEPN" evidence="1">
    <location>
        <begin position="50"/>
        <end position="226"/>
    </location>
</feature>
<gene>
    <name evidence="2" type="ORF">HK415_01835</name>
</gene>
<reference evidence="2 3" key="1">
    <citation type="submission" date="2020-05" db="EMBL/GenBank/DDBJ databases">
        <authorList>
            <person name="Khan S.A."/>
            <person name="Jeon C.O."/>
            <person name="Chun B.H."/>
        </authorList>
    </citation>
    <scope>NUCLEOTIDE SEQUENCE [LARGE SCALE GENOMIC DNA]</scope>
    <source>
        <strain evidence="2 3">B156</strain>
    </source>
</reference>
<proteinExistence type="predicted"/>
<keyword evidence="3" id="KW-1185">Reference proteome</keyword>
<accession>A0A849K0W2</accession>
<sequence>MSVTFTLDRTMTALQQFNRNVDASDKLVGMYRQLRGFRNLGARGRLDAQNQDLLWLPRSAVVAAISALDTYVHSVVKERLPHLFGPNKVVPESLAEQLALLMPVRNANTFRQAVPILLAQDTVGQLLKKLEDNYLQFQSFQAPDKIIEAYRLIGFDNVFEPVSDLWPGPNTTAEHLKRRLAGFVQRRNQIAHEGDLEANGQQRPMQPDYAIECREFVGSLVNRLNQVAYAA</sequence>
<evidence type="ECO:0000259" key="1">
    <source>
        <dbReference type="Pfam" id="PF18735"/>
    </source>
</evidence>
<dbReference type="AlphaFoldDB" id="A0A849K0W2"/>
<dbReference type="InterPro" id="IPR041519">
    <property type="entry name" value="HEPN_RiboL-PSP"/>
</dbReference>
<dbReference type="EMBL" id="JABFCS010000001">
    <property type="protein sequence ID" value="NNU42168.1"/>
    <property type="molecule type" value="Genomic_DNA"/>
</dbReference>
<organism evidence="2 3">
    <name type="scientific">Ramlibacter montanisoli</name>
    <dbReference type="NCBI Taxonomy" id="2732512"/>
    <lineage>
        <taxon>Bacteria</taxon>
        <taxon>Pseudomonadati</taxon>
        <taxon>Pseudomonadota</taxon>
        <taxon>Betaproteobacteria</taxon>
        <taxon>Burkholderiales</taxon>
        <taxon>Comamonadaceae</taxon>
        <taxon>Ramlibacter</taxon>
    </lineage>
</organism>
<evidence type="ECO:0000313" key="2">
    <source>
        <dbReference type="EMBL" id="NNU42168.1"/>
    </source>
</evidence>
<dbReference type="Proteomes" id="UP000552954">
    <property type="component" value="Unassembled WGS sequence"/>
</dbReference>
<evidence type="ECO:0000313" key="3">
    <source>
        <dbReference type="Proteomes" id="UP000552954"/>
    </source>
</evidence>
<dbReference type="Pfam" id="PF18735">
    <property type="entry name" value="HEPN_RiboL-PSP"/>
    <property type="match status" value="1"/>
</dbReference>
<comment type="caution">
    <text evidence="2">The sequence shown here is derived from an EMBL/GenBank/DDBJ whole genome shotgun (WGS) entry which is preliminary data.</text>
</comment>